<dbReference type="InterPro" id="IPR027417">
    <property type="entry name" value="P-loop_NTPase"/>
</dbReference>
<dbReference type="PROSITE" id="PS51192">
    <property type="entry name" value="HELICASE_ATP_BIND_1"/>
    <property type="match status" value="1"/>
</dbReference>
<dbReference type="Gene3D" id="3.40.50.10810">
    <property type="entry name" value="Tandem AAA-ATPase domain"/>
    <property type="match status" value="1"/>
</dbReference>
<dbReference type="GO" id="GO:0004430">
    <property type="term" value="F:1-phosphatidylinositol 4-kinase activity"/>
    <property type="evidence" value="ECO:0007669"/>
    <property type="project" value="UniProtKB-EC"/>
</dbReference>
<evidence type="ECO:0000256" key="5">
    <source>
        <dbReference type="ARBA" id="ARBA00022741"/>
    </source>
</evidence>
<dbReference type="Proteomes" id="UP000799766">
    <property type="component" value="Unassembled WGS sequence"/>
</dbReference>
<proteinExistence type="predicted"/>
<dbReference type="InterPro" id="IPR049730">
    <property type="entry name" value="SNF2/RAD54-like_C"/>
</dbReference>
<feature type="compositionally biased region" description="Low complexity" evidence="10">
    <location>
        <begin position="60"/>
        <end position="74"/>
    </location>
</feature>
<feature type="compositionally biased region" description="Polar residues" evidence="10">
    <location>
        <begin position="424"/>
        <end position="434"/>
    </location>
</feature>
<evidence type="ECO:0000259" key="11">
    <source>
        <dbReference type="PROSITE" id="PS50290"/>
    </source>
</evidence>
<dbReference type="GO" id="GO:0007032">
    <property type="term" value="P:endosome organization"/>
    <property type="evidence" value="ECO:0007669"/>
    <property type="project" value="TreeGrafter"/>
</dbReference>
<dbReference type="GO" id="GO:0007030">
    <property type="term" value="P:Golgi organization"/>
    <property type="evidence" value="ECO:0007669"/>
    <property type="project" value="TreeGrafter"/>
</dbReference>
<keyword evidence="6" id="KW-0418">Kinase</keyword>
<keyword evidence="8" id="KW-0067">ATP-binding</keyword>
<name>A0A6A6NYC3_9PEZI</name>
<keyword evidence="3" id="KW-1003">Cell membrane</keyword>
<feature type="region of interest" description="Disordered" evidence="10">
    <location>
        <begin position="413"/>
        <end position="459"/>
    </location>
</feature>
<protein>
    <recommendedName>
        <fullName evidence="2">1-phosphatidylinositol 4-kinase</fullName>
        <ecNumber evidence="2">2.7.1.67</ecNumber>
    </recommendedName>
</protein>
<keyword evidence="9" id="KW-0472">Membrane</keyword>
<keyword evidence="15" id="KW-1185">Reference proteome</keyword>
<feature type="compositionally biased region" description="Polar residues" evidence="10">
    <location>
        <begin position="637"/>
        <end position="659"/>
    </location>
</feature>
<dbReference type="InterPro" id="IPR000403">
    <property type="entry name" value="PI3/4_kinase_cat_dom"/>
</dbReference>
<accession>A0A6A6NYC3</accession>
<organism evidence="14 15">
    <name type="scientific">Lineolata rhizophorae</name>
    <dbReference type="NCBI Taxonomy" id="578093"/>
    <lineage>
        <taxon>Eukaryota</taxon>
        <taxon>Fungi</taxon>
        <taxon>Dikarya</taxon>
        <taxon>Ascomycota</taxon>
        <taxon>Pezizomycotina</taxon>
        <taxon>Dothideomycetes</taxon>
        <taxon>Dothideomycetes incertae sedis</taxon>
        <taxon>Lineolatales</taxon>
        <taxon>Lineolataceae</taxon>
        <taxon>Lineolata</taxon>
    </lineage>
</organism>
<dbReference type="Pfam" id="PF00176">
    <property type="entry name" value="SNF2-rel_dom"/>
    <property type="match status" value="1"/>
</dbReference>
<dbReference type="Pfam" id="PF00454">
    <property type="entry name" value="PI3_PI4_kinase"/>
    <property type="match status" value="1"/>
</dbReference>
<sequence>MPRRPPASSGYARIAQAEEEDDDILEDSDEDDPYVAQPSISGGGRYAPIQPKRQGSRMYAGTPAESAATSPSSRRALRRPRSNSGVDIKAINARLERWADEIASKLKIRSKKGKPQDEEPLEIHHSVFQAPDWIRPATAETLATDYGAETSGDRMTKLQFDDVIESVRLAIEQGVHPKLISQGSSGSYFARNTEGKVVGVFKPKDEEPYASKNPKWTKWIHRNLFPFFFGRACLIPNLSYVSEAAAYVLDAQLRTNLVPYTDIVSLSSKSFFYDFWDRRAFYRKKKPLPEKIGSFQIFLKGFKDANVFLKEHPWPDQHNSNLYTTHPKKKKRRWTDNCRPSGNVSDDEEEESSDFRSDNAEEAHRRSVFWTEHLQQSFREELEKLVILDYIMRNTDRGLDNWMIRIDRETQEASIVAEPPRSNGDASRASTSTPDPYKRQETMVAASRSATPMAPEEHPSARVKIGAIDNSLSWPWKHPDAWRSFPFGWLFLPVSLIGQPFSQRTKEHFLPLLTSKKWWADTQAALRRCFVQDADFQEKMYARQIAVMKGQAWNVVETLKTPDHGPLELTRRARVCVWDDLVDIPVAVPLRVPSQEMRRRQAALERHRSFPEQEEMDISAALASDPQPHHDLLGLNTPPTELANSNSNRFNMSRQSSSLDVHRDTEESTAGPLSPTSVQAITCNGFLIADDDAEGDLGYAAAEDMEGMRKRVIVERLENVKSKKPFFTWSKMSEKCLGVEGIPSRAGSAKAAGIAQATPTRDRFTDQLHLMPASMRTNASRSLPIHFTSLARSHRLPLSNLTKPIARGSSRSPQAGDKAAGQPPIASSSNAPSMPQGPSAKSKRAREGDGTELGGMGSMIERMHPLAERVFAPNPPNKRAKLDNLRASTPGSRSNFGSGGGSLTPFGPPGQEMQQTQGTMGDASGAAHAAAASSSAGIVDLTADEDDCVVVGDNGDTEVLVGRLESTFIQTHRVPYPRPRGPQGTHKQWPHIMVAFRRIPNPKNILVSVLDGMGKDVGYLDNRTAELLVRWLDCDPKYRIRLQGRIESRPRKEAAGGFISEVIPVTLNIYTARRNIDRIGNYLRQRQRLLQIPLFCDRGIDVVNPHYQNPAPSAPPGTGVPSSSLYGRISAEQTREVFSRTVEQTKFDVVNKFDELVNKEIIEEKEPPPSVKTPLLKHQKQALRFFTNMEAPPNPGTNEMLWERRVTTHGLQFYYHVITGESRTAPPPPRPRGGLFADVMGLGKSLSILARILDTLEEARSWESRTQNQSDSLPRTRATLLVAPLSTVATWEDQIAEHINGGQLSYVILHGQFRNRLSIAGKDLVITTYSVLSQEFGRQQPSNTALALFKTHWFRVVLDEAHEIRNQASRRSMACNAISSEYRWAMTGTPVQNRLDDLGALLTFLKFYPFDRKSIFSEHILRPFKNADPNIIFKLRLLVGSITLRRQKDRIDLPTRHEELVRLNFTEQEKALYDFFAADSQRRVQTITNPSNNLRGKIWSHILKTITRLRRICAHGEDLLMDEDLSMLNGLSYDDPIDLGDEDDDTPAVTVGQALDELRLRVAGAESADEAGYKEDEPEKETEPARGKDFFGFMLHCYECICSDCTSWFEEEKRKRASPDNYMDCPICSQYVRMAPLELHSSELAAEELRRQRILEDTKLQDRFSRYKGPHTKTRALINYLDQNVRESETLAPGEPPIKSVIFSEWTSHLDLVAIALESQGHQYVRLDGKMHRGARAAAVNKFRDDPDVRVFLVTTKAGGQGLNLTVACRAYVMEPQYNPAMESQAVERVHRLGQRREVRITRFIMAGSFEEKMLELQSKKRELAALSMEKGKKTADEENVARLQYLRTLFK</sequence>
<feature type="compositionally biased region" description="Basic and acidic residues" evidence="10">
    <location>
        <begin position="1571"/>
        <end position="1585"/>
    </location>
</feature>
<feature type="region of interest" description="Disordered" evidence="10">
    <location>
        <begin position="870"/>
        <end position="928"/>
    </location>
</feature>
<evidence type="ECO:0000256" key="4">
    <source>
        <dbReference type="ARBA" id="ARBA00022679"/>
    </source>
</evidence>
<dbReference type="SMART" id="SM00490">
    <property type="entry name" value="HELICc"/>
    <property type="match status" value="1"/>
</dbReference>
<keyword evidence="7" id="KW-0378">Hydrolase</keyword>
<dbReference type="EC" id="2.7.1.67" evidence="2"/>
<keyword evidence="5" id="KW-0547">Nucleotide-binding</keyword>
<feature type="domain" description="Helicase ATP-binding" evidence="12">
    <location>
        <begin position="1225"/>
        <end position="1408"/>
    </location>
</feature>
<dbReference type="GO" id="GO:0005524">
    <property type="term" value="F:ATP binding"/>
    <property type="evidence" value="ECO:0007669"/>
    <property type="project" value="UniProtKB-KW"/>
</dbReference>
<evidence type="ECO:0000256" key="9">
    <source>
        <dbReference type="ARBA" id="ARBA00023136"/>
    </source>
</evidence>
<dbReference type="Pfam" id="PF00271">
    <property type="entry name" value="Helicase_C"/>
    <property type="match status" value="1"/>
</dbReference>
<feature type="region of interest" description="Disordered" evidence="10">
    <location>
        <begin position="319"/>
        <end position="359"/>
    </location>
</feature>
<evidence type="ECO:0000256" key="2">
    <source>
        <dbReference type="ARBA" id="ARBA00012169"/>
    </source>
</evidence>
<evidence type="ECO:0000259" key="13">
    <source>
        <dbReference type="PROSITE" id="PS51194"/>
    </source>
</evidence>
<dbReference type="InterPro" id="IPR014001">
    <property type="entry name" value="Helicase_ATP-bd"/>
</dbReference>
<dbReference type="InterPro" id="IPR001650">
    <property type="entry name" value="Helicase_C-like"/>
</dbReference>
<dbReference type="SMART" id="SM00487">
    <property type="entry name" value="DEXDc"/>
    <property type="match status" value="1"/>
</dbReference>
<dbReference type="CDD" id="cd18008">
    <property type="entry name" value="DEXDc_SHPRH-like"/>
    <property type="match status" value="1"/>
</dbReference>
<dbReference type="InterPro" id="IPR000330">
    <property type="entry name" value="SNF2_N"/>
</dbReference>
<dbReference type="InterPro" id="IPR018936">
    <property type="entry name" value="PI3/4_kinase_CS"/>
</dbReference>
<dbReference type="PROSITE" id="PS00916">
    <property type="entry name" value="PI3_4_KINASE_2"/>
    <property type="match status" value="1"/>
</dbReference>
<dbReference type="PANTHER" id="PTHR12865:SF1">
    <property type="entry name" value="PHOSPHATIDYLINOSITOL 4-KINASE TYPE 2"/>
    <property type="match status" value="1"/>
</dbReference>
<feature type="region of interest" description="Disordered" evidence="10">
    <location>
        <begin position="637"/>
        <end position="676"/>
    </location>
</feature>
<gene>
    <name evidence="14" type="ORF">BDY21DRAFT_415895</name>
</gene>
<evidence type="ECO:0000313" key="14">
    <source>
        <dbReference type="EMBL" id="KAF2456263.1"/>
    </source>
</evidence>
<keyword evidence="4" id="KW-0808">Transferase</keyword>
<evidence type="ECO:0000256" key="6">
    <source>
        <dbReference type="ARBA" id="ARBA00022777"/>
    </source>
</evidence>
<evidence type="ECO:0000256" key="7">
    <source>
        <dbReference type="ARBA" id="ARBA00022801"/>
    </source>
</evidence>
<evidence type="ECO:0000256" key="3">
    <source>
        <dbReference type="ARBA" id="ARBA00022475"/>
    </source>
</evidence>
<evidence type="ECO:0000256" key="1">
    <source>
        <dbReference type="ARBA" id="ARBA00004236"/>
    </source>
</evidence>
<reference evidence="14" key="1">
    <citation type="journal article" date="2020" name="Stud. Mycol.">
        <title>101 Dothideomycetes genomes: a test case for predicting lifestyles and emergence of pathogens.</title>
        <authorList>
            <person name="Haridas S."/>
            <person name="Albert R."/>
            <person name="Binder M."/>
            <person name="Bloem J."/>
            <person name="Labutti K."/>
            <person name="Salamov A."/>
            <person name="Andreopoulos B."/>
            <person name="Baker S."/>
            <person name="Barry K."/>
            <person name="Bills G."/>
            <person name="Bluhm B."/>
            <person name="Cannon C."/>
            <person name="Castanera R."/>
            <person name="Culley D."/>
            <person name="Daum C."/>
            <person name="Ezra D."/>
            <person name="Gonzalez J."/>
            <person name="Henrissat B."/>
            <person name="Kuo A."/>
            <person name="Liang C."/>
            <person name="Lipzen A."/>
            <person name="Lutzoni F."/>
            <person name="Magnuson J."/>
            <person name="Mondo S."/>
            <person name="Nolan M."/>
            <person name="Ohm R."/>
            <person name="Pangilinan J."/>
            <person name="Park H.-J."/>
            <person name="Ramirez L."/>
            <person name="Alfaro M."/>
            <person name="Sun H."/>
            <person name="Tritt A."/>
            <person name="Yoshinaga Y."/>
            <person name="Zwiers L.-H."/>
            <person name="Turgeon B."/>
            <person name="Goodwin S."/>
            <person name="Spatafora J."/>
            <person name="Crous P."/>
            <person name="Grigoriev I."/>
        </authorList>
    </citation>
    <scope>NUCLEOTIDE SEQUENCE</scope>
    <source>
        <strain evidence="14">ATCC 16933</strain>
    </source>
</reference>
<dbReference type="PROSITE" id="PS51194">
    <property type="entry name" value="HELICASE_CTER"/>
    <property type="match status" value="1"/>
</dbReference>
<feature type="region of interest" description="Disordered" evidence="10">
    <location>
        <begin position="798"/>
        <end position="857"/>
    </location>
</feature>
<feature type="compositionally biased region" description="Low complexity" evidence="10">
    <location>
        <begin position="909"/>
        <end position="928"/>
    </location>
</feature>
<dbReference type="PANTHER" id="PTHR12865">
    <property type="entry name" value="PHOSPHATIDYLINOSITOL 4-KINASE TYPE-II"/>
    <property type="match status" value="1"/>
</dbReference>
<dbReference type="GO" id="GO:0000329">
    <property type="term" value="C:fungal-type vacuole membrane"/>
    <property type="evidence" value="ECO:0007669"/>
    <property type="project" value="TreeGrafter"/>
</dbReference>
<dbReference type="GO" id="GO:0005768">
    <property type="term" value="C:endosome"/>
    <property type="evidence" value="ECO:0007669"/>
    <property type="project" value="TreeGrafter"/>
</dbReference>
<dbReference type="GO" id="GO:0005802">
    <property type="term" value="C:trans-Golgi network"/>
    <property type="evidence" value="ECO:0007669"/>
    <property type="project" value="TreeGrafter"/>
</dbReference>
<evidence type="ECO:0000259" key="12">
    <source>
        <dbReference type="PROSITE" id="PS51192"/>
    </source>
</evidence>
<dbReference type="InterPro" id="IPR038718">
    <property type="entry name" value="SNF2-like_sf"/>
</dbReference>
<evidence type="ECO:0000313" key="15">
    <source>
        <dbReference type="Proteomes" id="UP000799766"/>
    </source>
</evidence>
<dbReference type="GO" id="GO:0016787">
    <property type="term" value="F:hydrolase activity"/>
    <property type="evidence" value="ECO:0007669"/>
    <property type="project" value="UniProtKB-KW"/>
</dbReference>
<feature type="domain" description="PI3K/PI4K catalytic" evidence="11">
    <location>
        <begin position="174"/>
        <end position="578"/>
    </location>
</feature>
<feature type="region of interest" description="Disordered" evidence="10">
    <location>
        <begin position="1566"/>
        <end position="1585"/>
    </location>
</feature>
<evidence type="ECO:0000256" key="10">
    <source>
        <dbReference type="SAM" id="MobiDB-lite"/>
    </source>
</evidence>
<dbReference type="EMBL" id="MU001684">
    <property type="protein sequence ID" value="KAF2456263.1"/>
    <property type="molecule type" value="Genomic_DNA"/>
</dbReference>
<feature type="region of interest" description="Disordered" evidence="10">
    <location>
        <begin position="1"/>
        <end position="83"/>
    </location>
</feature>
<dbReference type="Gene3D" id="3.40.50.300">
    <property type="entry name" value="P-loop containing nucleotide triphosphate hydrolases"/>
    <property type="match status" value="1"/>
</dbReference>
<dbReference type="GO" id="GO:0005886">
    <property type="term" value="C:plasma membrane"/>
    <property type="evidence" value="ECO:0007669"/>
    <property type="project" value="UniProtKB-SubCell"/>
</dbReference>
<feature type="compositionally biased region" description="Acidic residues" evidence="10">
    <location>
        <begin position="17"/>
        <end position="33"/>
    </location>
</feature>
<dbReference type="OrthoDB" id="3349449at2759"/>
<dbReference type="InterPro" id="IPR039756">
    <property type="entry name" value="Lsb6/PI4K2"/>
</dbReference>
<dbReference type="PROSITE" id="PS50290">
    <property type="entry name" value="PI3_4_KINASE_3"/>
    <property type="match status" value="1"/>
</dbReference>
<evidence type="ECO:0000256" key="8">
    <source>
        <dbReference type="ARBA" id="ARBA00022840"/>
    </source>
</evidence>
<feature type="domain" description="Helicase C-terminal" evidence="13">
    <location>
        <begin position="1680"/>
        <end position="1833"/>
    </location>
</feature>
<dbReference type="GO" id="GO:0046854">
    <property type="term" value="P:phosphatidylinositol phosphate biosynthetic process"/>
    <property type="evidence" value="ECO:0007669"/>
    <property type="project" value="TreeGrafter"/>
</dbReference>
<comment type="subcellular location">
    <subcellularLocation>
        <location evidence="1">Cell membrane</location>
    </subcellularLocation>
</comment>
<dbReference type="SUPFAM" id="SSF52540">
    <property type="entry name" value="P-loop containing nucleoside triphosphate hydrolases"/>
    <property type="match status" value="2"/>
</dbReference>
<dbReference type="CDD" id="cd18793">
    <property type="entry name" value="SF2_C_SNF"/>
    <property type="match status" value="1"/>
</dbReference>